<accession>A0A445AN60</accession>
<dbReference type="AlphaFoldDB" id="A0A445AN60"/>
<dbReference type="EMBL" id="SDMP01000011">
    <property type="protein sequence ID" value="RYR27859.1"/>
    <property type="molecule type" value="Genomic_DNA"/>
</dbReference>
<organism evidence="2 3">
    <name type="scientific">Arachis hypogaea</name>
    <name type="common">Peanut</name>
    <dbReference type="NCBI Taxonomy" id="3818"/>
    <lineage>
        <taxon>Eukaryota</taxon>
        <taxon>Viridiplantae</taxon>
        <taxon>Streptophyta</taxon>
        <taxon>Embryophyta</taxon>
        <taxon>Tracheophyta</taxon>
        <taxon>Spermatophyta</taxon>
        <taxon>Magnoliopsida</taxon>
        <taxon>eudicotyledons</taxon>
        <taxon>Gunneridae</taxon>
        <taxon>Pentapetalae</taxon>
        <taxon>rosids</taxon>
        <taxon>fabids</taxon>
        <taxon>Fabales</taxon>
        <taxon>Fabaceae</taxon>
        <taxon>Papilionoideae</taxon>
        <taxon>50 kb inversion clade</taxon>
        <taxon>dalbergioids sensu lato</taxon>
        <taxon>Dalbergieae</taxon>
        <taxon>Pterocarpus clade</taxon>
        <taxon>Arachis</taxon>
    </lineage>
</organism>
<gene>
    <name evidence="2" type="ORF">Ahy_B01g051923</name>
</gene>
<dbReference type="Proteomes" id="UP000289738">
    <property type="component" value="Chromosome B01"/>
</dbReference>
<protein>
    <recommendedName>
        <fullName evidence="4">Aminotransferase-like plant mobile domain-containing protein</fullName>
    </recommendedName>
</protein>
<reference evidence="2 3" key="1">
    <citation type="submission" date="2019-01" db="EMBL/GenBank/DDBJ databases">
        <title>Sequencing of cultivated peanut Arachis hypogaea provides insights into genome evolution and oil improvement.</title>
        <authorList>
            <person name="Chen X."/>
        </authorList>
    </citation>
    <scope>NUCLEOTIDE SEQUENCE [LARGE SCALE GENOMIC DNA]</scope>
    <source>
        <strain evidence="3">cv. Fuhuasheng</strain>
        <tissue evidence="2">Leaves</tissue>
    </source>
</reference>
<keyword evidence="3" id="KW-1185">Reference proteome</keyword>
<evidence type="ECO:0000256" key="1">
    <source>
        <dbReference type="SAM" id="MobiDB-lite"/>
    </source>
</evidence>
<comment type="caution">
    <text evidence="2">The sequence shown here is derived from an EMBL/GenBank/DDBJ whole genome shotgun (WGS) entry which is preliminary data.</text>
</comment>
<sequence length="564" mass="64226">MGAEGTPVTDDEHVAFLFYWLNATVFCSRSVQMTKFFLPLAALLHEGHTLNLAKLLLAHVFEELDFYNENLNFTPFLRRNCGPAWLDHLLFPHDTEENELVNRNWTNLLAVQVIPTGLPQHKKEKFKVTLYAPHFTARQLGFSQAIPTPFHRNSKPRCHITLTSQSDLDFLLATNQQHKEYFNFLVYDRSSYITKSCLEWWTAYYSRYNHTLEEIQQFAIRTAPAAQGSPKKSQKRKADTAASSQQPQHKSYNCNHQEKALMELIKPSGTFLLLPLNKRIQLIQTLLTTAAHSITSLVAPDQPLLQQHLDLGHSTSMIQSKLRGLLNHYKLLFRLPLEHRVLETPQGFSSPPQQAEFQTPPGQESGHLGTSTTPTNATLANPISVLNRVIQEDEVPAPVPTLSRPPSFSPLLELDVDTREQLRSLLKLLDHPPVAWIKDTLLNQLLSDLLNSTFEFPASTPYSAIIQKFKQLANNSVAFQNKLQEIENEETKIKTEVDNCASALQPKKASREEFNLRISHAISIQAFYDKEEVRLKTELDQINEKFTKVRERRAEIAAPLTTAQ</sequence>
<name>A0A445AN60_ARAHY</name>
<feature type="compositionally biased region" description="Polar residues" evidence="1">
    <location>
        <begin position="346"/>
        <end position="371"/>
    </location>
</feature>
<evidence type="ECO:0008006" key="4">
    <source>
        <dbReference type="Google" id="ProtNLM"/>
    </source>
</evidence>
<evidence type="ECO:0000313" key="2">
    <source>
        <dbReference type="EMBL" id="RYR27859.1"/>
    </source>
</evidence>
<evidence type="ECO:0000313" key="3">
    <source>
        <dbReference type="Proteomes" id="UP000289738"/>
    </source>
</evidence>
<feature type="compositionally biased region" description="Polar residues" evidence="1">
    <location>
        <begin position="241"/>
        <end position="252"/>
    </location>
</feature>
<proteinExistence type="predicted"/>
<feature type="region of interest" description="Disordered" evidence="1">
    <location>
        <begin position="344"/>
        <end position="371"/>
    </location>
</feature>
<feature type="region of interest" description="Disordered" evidence="1">
    <location>
        <begin position="223"/>
        <end position="252"/>
    </location>
</feature>